<reference evidence="3" key="1">
    <citation type="submission" date="2016-11" db="UniProtKB">
        <authorList>
            <consortium name="WormBaseParasite"/>
        </authorList>
    </citation>
    <scope>IDENTIFICATION</scope>
</reference>
<dbReference type="AlphaFoldDB" id="A0A1I7X319"/>
<dbReference type="PANTHER" id="PTHR46060">
    <property type="entry name" value="MARINER MOS1 TRANSPOSASE-LIKE PROTEIN"/>
    <property type="match status" value="1"/>
</dbReference>
<organism evidence="2 3">
    <name type="scientific">Heterorhabditis bacteriophora</name>
    <name type="common">Entomopathogenic nematode worm</name>
    <dbReference type="NCBI Taxonomy" id="37862"/>
    <lineage>
        <taxon>Eukaryota</taxon>
        <taxon>Metazoa</taxon>
        <taxon>Ecdysozoa</taxon>
        <taxon>Nematoda</taxon>
        <taxon>Chromadorea</taxon>
        <taxon>Rhabditida</taxon>
        <taxon>Rhabditina</taxon>
        <taxon>Rhabditomorpha</taxon>
        <taxon>Strongyloidea</taxon>
        <taxon>Heterorhabditidae</taxon>
        <taxon>Heterorhabditis</taxon>
    </lineage>
</organism>
<keyword evidence="2" id="KW-1185">Reference proteome</keyword>
<protein>
    <submittedName>
        <fullName evidence="3">HTH_48 domain-containing protein</fullName>
    </submittedName>
</protein>
<evidence type="ECO:0000313" key="3">
    <source>
        <dbReference type="WBParaSite" id="Hba_11863"/>
    </source>
</evidence>
<sequence length="225" mass="25732">MSHQKLHIRYCILYEFRQGKNTAEACKSIFPVLGEGVLCHSTCKYWFRSFKAGDFDVSDRQRFGTPETSKTGALEALLNENPSKTRKELAQQLGMGKIRELGKWVPHELFEDSIDHRLNSCISLFARQRKKNFLWKIVTGDEKWIIHRPVINTTPKSPSVHLVGHEACAVYELFKVVETVTAGRYGRQLTDFLMQLNKTTITGQGSQKVILLHYNARPHVALSTQ</sequence>
<evidence type="ECO:0000313" key="2">
    <source>
        <dbReference type="Proteomes" id="UP000095283"/>
    </source>
</evidence>
<dbReference type="InterPro" id="IPR036397">
    <property type="entry name" value="RNaseH_sf"/>
</dbReference>
<dbReference type="InterPro" id="IPR041426">
    <property type="entry name" value="Mos1_HTH"/>
</dbReference>
<accession>A0A1I7X319</accession>
<dbReference type="Proteomes" id="UP000095283">
    <property type="component" value="Unplaced"/>
</dbReference>
<dbReference type="InterPro" id="IPR036388">
    <property type="entry name" value="WH-like_DNA-bd_sf"/>
</dbReference>
<feature type="domain" description="Mos1 transposase HTH" evidence="1">
    <location>
        <begin position="5"/>
        <end position="54"/>
    </location>
</feature>
<dbReference type="InterPro" id="IPR052709">
    <property type="entry name" value="Transposase-MT_Hybrid"/>
</dbReference>
<dbReference type="Gene3D" id="1.10.10.10">
    <property type="entry name" value="Winged helix-like DNA-binding domain superfamily/Winged helix DNA-binding domain"/>
    <property type="match status" value="1"/>
</dbReference>
<dbReference type="Gene3D" id="1.10.10.1450">
    <property type="match status" value="1"/>
</dbReference>
<dbReference type="Pfam" id="PF17906">
    <property type="entry name" value="HTH_48"/>
    <property type="match status" value="1"/>
</dbReference>
<dbReference type="WBParaSite" id="Hba_11863">
    <property type="protein sequence ID" value="Hba_11863"/>
    <property type="gene ID" value="Hba_11863"/>
</dbReference>
<dbReference type="PANTHER" id="PTHR46060:SF2">
    <property type="entry name" value="HISTONE-LYSINE N-METHYLTRANSFERASE SETMAR"/>
    <property type="match status" value="1"/>
</dbReference>
<name>A0A1I7X319_HETBA</name>
<dbReference type="Gene3D" id="3.30.420.10">
    <property type="entry name" value="Ribonuclease H-like superfamily/Ribonuclease H"/>
    <property type="match status" value="1"/>
</dbReference>
<proteinExistence type="predicted"/>
<dbReference type="GO" id="GO:0003676">
    <property type="term" value="F:nucleic acid binding"/>
    <property type="evidence" value="ECO:0007669"/>
    <property type="project" value="InterPro"/>
</dbReference>
<evidence type="ECO:0000259" key="1">
    <source>
        <dbReference type="Pfam" id="PF17906"/>
    </source>
</evidence>